<organism evidence="16 17">
    <name type="scientific">Buchnera aphidicola subsp. Melaphis rhois</name>
    <dbReference type="NCBI Taxonomy" id="118103"/>
    <lineage>
        <taxon>Bacteria</taxon>
        <taxon>Pseudomonadati</taxon>
        <taxon>Pseudomonadota</taxon>
        <taxon>Gammaproteobacteria</taxon>
        <taxon>Enterobacterales</taxon>
        <taxon>Erwiniaceae</taxon>
        <taxon>Buchnera</taxon>
    </lineage>
</organism>
<evidence type="ECO:0000256" key="3">
    <source>
        <dbReference type="ARBA" id="ARBA00006484"/>
    </source>
</evidence>
<evidence type="ECO:0000256" key="2">
    <source>
        <dbReference type="ARBA" id="ARBA00005194"/>
    </source>
</evidence>
<evidence type="ECO:0000313" key="16">
    <source>
        <dbReference type="EMBL" id="QCI23338.1"/>
    </source>
</evidence>
<dbReference type="PRINTS" id="PR00080">
    <property type="entry name" value="SDRFAMILY"/>
</dbReference>
<comment type="function">
    <text evidence="1 15">Catalyzes the NADPH-dependent reduction of beta-ketoacyl-ACP substrates to beta-hydroxyacyl-ACP products, the first reductive step in the elongation cycle of fatty acid biosynthesis.</text>
</comment>
<feature type="binding site" evidence="14">
    <location>
        <position position="86"/>
    </location>
    <ligand>
        <name>NADP(+)</name>
        <dbReference type="ChEBI" id="CHEBI:58349"/>
    </ligand>
</feature>
<protein>
    <recommendedName>
        <fullName evidence="15">3-oxoacyl-[acyl-carrier-protein] reductase</fullName>
        <ecNumber evidence="15">1.1.1.100</ecNumber>
    </recommendedName>
</protein>
<comment type="similarity">
    <text evidence="3 15">Belongs to the short-chain dehydrogenases/reductases (SDR) family.</text>
</comment>
<evidence type="ECO:0000256" key="1">
    <source>
        <dbReference type="ARBA" id="ARBA00002607"/>
    </source>
</evidence>
<reference evidence="16 17" key="1">
    <citation type="submission" date="2018-10" db="EMBL/GenBank/DDBJ databases">
        <title>Comparative functional genomics of the obligate endosymbiont Buchnera aphidicola.</title>
        <authorList>
            <person name="Chong R.A."/>
        </authorList>
    </citation>
    <scope>NUCLEOTIDE SEQUENCE [LARGE SCALE GENOMIC DNA]</scope>
    <source>
        <strain evidence="16 17">Mrh</strain>
    </source>
</reference>
<dbReference type="PANTHER" id="PTHR42879">
    <property type="entry name" value="3-OXOACYL-(ACYL-CARRIER-PROTEIN) REDUCTASE"/>
    <property type="match status" value="1"/>
</dbReference>
<dbReference type="RefSeq" id="WP_158336538.1">
    <property type="nucleotide sequence ID" value="NZ_CP033004.1"/>
</dbReference>
<dbReference type="PROSITE" id="PS00061">
    <property type="entry name" value="ADH_SHORT"/>
    <property type="match status" value="1"/>
</dbReference>
<feature type="binding site" evidence="14">
    <location>
        <begin position="151"/>
        <end position="155"/>
    </location>
    <ligand>
        <name>NADP(+)</name>
        <dbReference type="ChEBI" id="CHEBI:58349"/>
    </ligand>
</feature>
<dbReference type="InterPro" id="IPR050259">
    <property type="entry name" value="SDR"/>
</dbReference>
<dbReference type="InterPro" id="IPR020904">
    <property type="entry name" value="Sc_DH/Rdtase_CS"/>
</dbReference>
<evidence type="ECO:0000256" key="7">
    <source>
        <dbReference type="ARBA" id="ARBA00022837"/>
    </source>
</evidence>
<feature type="binding site" evidence="14">
    <location>
        <position position="37"/>
    </location>
    <ligand>
        <name>NADP(+)</name>
        <dbReference type="ChEBI" id="CHEBI:58349"/>
    </ligand>
</feature>
<feature type="binding site" evidence="14">
    <location>
        <position position="184"/>
    </location>
    <ligand>
        <name>NADP(+)</name>
        <dbReference type="ChEBI" id="CHEBI:58349"/>
    </ligand>
</feature>
<accession>A0A4D6YB83</accession>
<dbReference type="GO" id="GO:0004316">
    <property type="term" value="F:3-oxoacyl-[acyl-carrier-protein] reductase (NADPH) activity"/>
    <property type="evidence" value="ECO:0007669"/>
    <property type="project" value="UniProtKB-UniRule"/>
</dbReference>
<dbReference type="EC" id="1.1.1.100" evidence="15"/>
<evidence type="ECO:0000256" key="15">
    <source>
        <dbReference type="RuleBase" id="RU366074"/>
    </source>
</evidence>
<dbReference type="InterPro" id="IPR036291">
    <property type="entry name" value="NAD(P)-bd_dom_sf"/>
</dbReference>
<keyword evidence="10 15" id="KW-0443">Lipid metabolism</keyword>
<comment type="subunit">
    <text evidence="4 15">Homotetramer.</text>
</comment>
<dbReference type="NCBIfam" id="TIGR01830">
    <property type="entry name" value="3oxo_ACP_reduc"/>
    <property type="match status" value="1"/>
</dbReference>
<dbReference type="GO" id="GO:0051287">
    <property type="term" value="F:NAD binding"/>
    <property type="evidence" value="ECO:0007669"/>
    <property type="project" value="UniProtKB-UniRule"/>
</dbReference>
<keyword evidence="5 15" id="KW-0444">Lipid biosynthesis</keyword>
<dbReference type="SUPFAM" id="SSF51735">
    <property type="entry name" value="NAD(P)-binding Rossmann-fold domains"/>
    <property type="match status" value="1"/>
</dbReference>
<dbReference type="EMBL" id="CP033004">
    <property type="protein sequence ID" value="QCI23338.1"/>
    <property type="molecule type" value="Genomic_DNA"/>
</dbReference>
<keyword evidence="8 14" id="KW-0521">NADP</keyword>
<keyword evidence="6 15" id="KW-0276">Fatty acid metabolism</keyword>
<name>A0A4D6YB83_BUCMH</name>
<feature type="binding site" evidence="14">
    <location>
        <begin position="12"/>
        <end position="15"/>
    </location>
    <ligand>
        <name>NADP(+)</name>
        <dbReference type="ChEBI" id="CHEBI:58349"/>
    </ligand>
</feature>
<sequence>MTNKKKVALVTGASRGIGKEISKKLASKGIIVIGTATSNAGTKIINSYLKNHGTSFILDVMNSDSIKNAMQNICNDFEHIDILINNIGIVQDKLLVNMTYSDWNKVIEINLNSIFHISKPIVKKMIRKKQGKIITIGSIIGHIGNYGQTNYSASKSGLIGFHRSLALEVASQGICVNMIAPGFIETDMTKKLTKHQKYKYLLKIPMKKFGKINEISETVLFLISDNISYITGQVIHINGGMYMP</sequence>
<comment type="catalytic activity">
    <reaction evidence="12 15">
        <text>a (3R)-hydroxyacyl-[ACP] + NADP(+) = a 3-oxoacyl-[ACP] + NADPH + H(+)</text>
        <dbReference type="Rhea" id="RHEA:17397"/>
        <dbReference type="Rhea" id="RHEA-COMP:9916"/>
        <dbReference type="Rhea" id="RHEA-COMP:9945"/>
        <dbReference type="ChEBI" id="CHEBI:15378"/>
        <dbReference type="ChEBI" id="CHEBI:57783"/>
        <dbReference type="ChEBI" id="CHEBI:58349"/>
        <dbReference type="ChEBI" id="CHEBI:78776"/>
        <dbReference type="ChEBI" id="CHEBI:78827"/>
        <dbReference type="EC" id="1.1.1.100"/>
    </reaction>
</comment>
<feature type="active site" description="Proton acceptor" evidence="13">
    <location>
        <position position="151"/>
    </location>
</feature>
<dbReference type="InterPro" id="IPR002347">
    <property type="entry name" value="SDR_fam"/>
</dbReference>
<dbReference type="FunFam" id="3.40.50.720:FF:000173">
    <property type="entry name" value="3-oxoacyl-[acyl-carrier protein] reductase"/>
    <property type="match status" value="1"/>
</dbReference>
<evidence type="ECO:0000256" key="8">
    <source>
        <dbReference type="ARBA" id="ARBA00022857"/>
    </source>
</evidence>
<evidence type="ECO:0000256" key="5">
    <source>
        <dbReference type="ARBA" id="ARBA00022516"/>
    </source>
</evidence>
<dbReference type="PANTHER" id="PTHR42879:SF2">
    <property type="entry name" value="3-OXOACYL-[ACYL-CARRIER-PROTEIN] REDUCTASE FABG"/>
    <property type="match status" value="1"/>
</dbReference>
<dbReference type="NCBIfam" id="NF009466">
    <property type="entry name" value="PRK12826.1-2"/>
    <property type="match status" value="1"/>
</dbReference>
<dbReference type="UniPathway" id="UPA00094"/>
<evidence type="ECO:0000256" key="4">
    <source>
        <dbReference type="ARBA" id="ARBA00011881"/>
    </source>
</evidence>
<evidence type="ECO:0000313" key="17">
    <source>
        <dbReference type="Proteomes" id="UP000298566"/>
    </source>
</evidence>
<evidence type="ECO:0000256" key="14">
    <source>
        <dbReference type="PIRSR" id="PIRSR611284-2"/>
    </source>
</evidence>
<evidence type="ECO:0000256" key="6">
    <source>
        <dbReference type="ARBA" id="ARBA00022832"/>
    </source>
</evidence>
<evidence type="ECO:0000256" key="11">
    <source>
        <dbReference type="ARBA" id="ARBA00023160"/>
    </source>
</evidence>
<evidence type="ECO:0000256" key="9">
    <source>
        <dbReference type="ARBA" id="ARBA00023002"/>
    </source>
</evidence>
<evidence type="ECO:0000256" key="10">
    <source>
        <dbReference type="ARBA" id="ARBA00023098"/>
    </source>
</evidence>
<dbReference type="Proteomes" id="UP000298566">
    <property type="component" value="Chromosome"/>
</dbReference>
<dbReference type="InterPro" id="IPR011284">
    <property type="entry name" value="3oxo_ACP_reduc"/>
</dbReference>
<comment type="pathway">
    <text evidence="2 15">Lipid metabolism; fatty acid biosynthesis.</text>
</comment>
<evidence type="ECO:0000256" key="13">
    <source>
        <dbReference type="PIRSR" id="PIRSR611284-1"/>
    </source>
</evidence>
<dbReference type="Gene3D" id="3.40.50.720">
    <property type="entry name" value="NAD(P)-binding Rossmann-like Domain"/>
    <property type="match status" value="1"/>
</dbReference>
<dbReference type="Pfam" id="PF13561">
    <property type="entry name" value="adh_short_C2"/>
    <property type="match status" value="1"/>
</dbReference>
<proteinExistence type="inferred from homology"/>
<keyword evidence="9 15" id="KW-0560">Oxidoreductase</keyword>
<dbReference type="AlphaFoldDB" id="A0A4D6YB83"/>
<gene>
    <name evidence="16" type="primary">fabG</name>
    <name evidence="16" type="ORF">D9V73_01620</name>
</gene>
<dbReference type="PRINTS" id="PR00081">
    <property type="entry name" value="GDHRDH"/>
</dbReference>
<evidence type="ECO:0000256" key="12">
    <source>
        <dbReference type="ARBA" id="ARBA00048508"/>
    </source>
</evidence>
<dbReference type="OrthoDB" id="9804774at2"/>
<keyword evidence="11 15" id="KW-0275">Fatty acid biosynthesis</keyword>
<dbReference type="CDD" id="cd05333">
    <property type="entry name" value="BKR_SDR_c"/>
    <property type="match status" value="1"/>
</dbReference>
<dbReference type="GO" id="GO:0006633">
    <property type="term" value="P:fatty acid biosynthetic process"/>
    <property type="evidence" value="ECO:0007669"/>
    <property type="project" value="UniProtKB-UniPathway"/>
</dbReference>
<keyword evidence="7" id="KW-0106">Calcium</keyword>